<dbReference type="EMBL" id="OIVN01002768">
    <property type="protein sequence ID" value="SPD06268.1"/>
    <property type="molecule type" value="Genomic_DNA"/>
</dbReference>
<dbReference type="GO" id="GO:0016887">
    <property type="term" value="F:ATP hydrolysis activity"/>
    <property type="evidence" value="ECO:0007669"/>
    <property type="project" value="RHEA"/>
</dbReference>
<feature type="domain" description="DNA helicase Pif1-like DEAD-box helicase" evidence="9">
    <location>
        <begin position="1136"/>
        <end position="1170"/>
    </location>
</feature>
<dbReference type="SUPFAM" id="SSF52540">
    <property type="entry name" value="P-loop containing nucleoside triphosphate hydrolases"/>
    <property type="match status" value="1"/>
</dbReference>
<keyword evidence="6" id="KW-0227">DNA damage</keyword>
<dbReference type="Pfam" id="PF00931">
    <property type="entry name" value="NB-ARC"/>
    <property type="match status" value="1"/>
</dbReference>
<dbReference type="GO" id="GO:0005524">
    <property type="term" value="F:ATP binding"/>
    <property type="evidence" value="ECO:0007669"/>
    <property type="project" value="UniProtKB-KW"/>
</dbReference>
<dbReference type="SUPFAM" id="SSF52058">
    <property type="entry name" value="L domain-like"/>
    <property type="match status" value="1"/>
</dbReference>
<dbReference type="FunFam" id="3.40.50.300:FF:001091">
    <property type="entry name" value="Probable disease resistance protein At1g61300"/>
    <property type="match status" value="1"/>
</dbReference>
<keyword evidence="2" id="KW-0677">Repeat</keyword>
<feature type="domain" description="NB-ARC" evidence="8">
    <location>
        <begin position="191"/>
        <end position="362"/>
    </location>
</feature>
<dbReference type="GO" id="GO:0006281">
    <property type="term" value="P:DNA repair"/>
    <property type="evidence" value="ECO:0007669"/>
    <property type="project" value="UniProtKB-KW"/>
</dbReference>
<evidence type="ECO:0000256" key="7">
    <source>
        <dbReference type="SAM" id="MobiDB-lite"/>
    </source>
</evidence>
<dbReference type="Pfam" id="PF23559">
    <property type="entry name" value="WHD_DRP"/>
    <property type="match status" value="1"/>
</dbReference>
<keyword evidence="3 6" id="KW-0547">Nucleotide-binding</keyword>
<dbReference type="GO" id="GO:0043531">
    <property type="term" value="F:ADP binding"/>
    <property type="evidence" value="ECO:0007669"/>
    <property type="project" value="InterPro"/>
</dbReference>
<feature type="domain" description="Disease resistance protein winged helix" evidence="11">
    <location>
        <begin position="389"/>
        <end position="456"/>
    </location>
</feature>
<dbReference type="Gene3D" id="1.10.8.430">
    <property type="entry name" value="Helical domain of apoptotic protease-activating factors"/>
    <property type="match status" value="1"/>
</dbReference>
<dbReference type="InterPro" id="IPR027417">
    <property type="entry name" value="P-loop_NTPase"/>
</dbReference>
<protein>
    <recommendedName>
        <fullName evidence="6">ATP-dependent DNA helicase</fullName>
        <ecNumber evidence="6">5.6.2.3</ecNumber>
    </recommendedName>
</protein>
<dbReference type="PRINTS" id="PR00364">
    <property type="entry name" value="DISEASERSIST"/>
</dbReference>
<keyword evidence="4" id="KW-0611">Plant defense</keyword>
<evidence type="ECO:0000256" key="2">
    <source>
        <dbReference type="ARBA" id="ARBA00022737"/>
    </source>
</evidence>
<dbReference type="GO" id="GO:0006952">
    <property type="term" value="P:defense response"/>
    <property type="evidence" value="ECO:0007669"/>
    <property type="project" value="UniProtKB-KW"/>
</dbReference>
<dbReference type="Gene3D" id="1.20.5.4130">
    <property type="match status" value="1"/>
</dbReference>
<evidence type="ECO:0000259" key="10">
    <source>
        <dbReference type="Pfam" id="PF18052"/>
    </source>
</evidence>
<feature type="domain" description="Disease resistance N-terminal" evidence="10">
    <location>
        <begin position="10"/>
        <end position="94"/>
    </location>
</feature>
<keyword evidence="6" id="KW-0347">Helicase</keyword>
<evidence type="ECO:0000259" key="9">
    <source>
        <dbReference type="Pfam" id="PF05970"/>
    </source>
</evidence>
<dbReference type="InterPro" id="IPR032675">
    <property type="entry name" value="LRR_dom_sf"/>
</dbReference>
<dbReference type="InterPro" id="IPR058922">
    <property type="entry name" value="WHD_DRP"/>
</dbReference>
<gene>
    <name evidence="13" type="ORF">FSB_LOCUS34150</name>
</gene>
<evidence type="ECO:0000313" key="13">
    <source>
        <dbReference type="EMBL" id="SPD06268.1"/>
    </source>
</evidence>
<feature type="region of interest" description="Disordered" evidence="7">
    <location>
        <begin position="1260"/>
        <end position="1293"/>
    </location>
</feature>
<keyword evidence="6" id="KW-0234">DNA repair</keyword>
<accession>A0A2N9H357</accession>
<name>A0A2N9H357_FAGSY</name>
<keyword evidence="5 6" id="KW-0067">ATP-binding</keyword>
<dbReference type="GO" id="GO:0000723">
    <property type="term" value="P:telomere maintenance"/>
    <property type="evidence" value="ECO:0007669"/>
    <property type="project" value="InterPro"/>
</dbReference>
<dbReference type="PANTHER" id="PTHR36766">
    <property type="entry name" value="PLANT BROAD-SPECTRUM MILDEW RESISTANCE PROTEIN RPW8"/>
    <property type="match status" value="1"/>
</dbReference>
<evidence type="ECO:0000256" key="4">
    <source>
        <dbReference type="ARBA" id="ARBA00022821"/>
    </source>
</evidence>
<dbReference type="Pfam" id="PF05970">
    <property type="entry name" value="PIF1"/>
    <property type="match status" value="1"/>
</dbReference>
<dbReference type="InterPro" id="IPR041118">
    <property type="entry name" value="Rx_N"/>
</dbReference>
<dbReference type="GO" id="GO:0043139">
    <property type="term" value="F:5'-3' DNA helicase activity"/>
    <property type="evidence" value="ECO:0007669"/>
    <property type="project" value="UniProtKB-EC"/>
</dbReference>
<feature type="compositionally biased region" description="Acidic residues" evidence="7">
    <location>
        <begin position="954"/>
        <end position="979"/>
    </location>
</feature>
<comment type="catalytic activity">
    <reaction evidence="6">
        <text>ATP + H2O = ADP + phosphate + H(+)</text>
        <dbReference type="Rhea" id="RHEA:13065"/>
        <dbReference type="ChEBI" id="CHEBI:15377"/>
        <dbReference type="ChEBI" id="CHEBI:15378"/>
        <dbReference type="ChEBI" id="CHEBI:30616"/>
        <dbReference type="ChEBI" id="CHEBI:43474"/>
        <dbReference type="ChEBI" id="CHEBI:456216"/>
        <dbReference type="EC" id="5.6.2.3"/>
    </reaction>
</comment>
<dbReference type="Gene3D" id="3.80.10.10">
    <property type="entry name" value="Ribonuclease Inhibitor"/>
    <property type="match status" value="1"/>
</dbReference>
<dbReference type="InterPro" id="IPR036388">
    <property type="entry name" value="WH-like_DNA-bd_sf"/>
</dbReference>
<dbReference type="InterPro" id="IPR056789">
    <property type="entry name" value="LRR_R13L1-DRL21"/>
</dbReference>
<dbReference type="Pfam" id="PF18052">
    <property type="entry name" value="Rx_N"/>
    <property type="match status" value="1"/>
</dbReference>
<evidence type="ECO:0000259" key="8">
    <source>
        <dbReference type="Pfam" id="PF00931"/>
    </source>
</evidence>
<sequence length="1293" mass="147730">MDPGGLFTDLLKQLATIAAQQALQEIKLIVDVDEEFQKLQASFEMVQAMLDNAEERQQTDEAVKLWLDQLKDAYYMMDDVLDKWKTAMIKSKIQKAEEAAAGINTPALKKRKVWSFFPSPSCYFRQVDNLALRREIGHKIDTLNGTLDKILKDKVTYGIELSTKPLVVLERPKTTSVVDVSDIIGRDNYKDDLISNLLAEGSSEERKHRVISLVGMGGIGKSTLAQLAYNDPKVKAHFEQKMWVCVSEPFDQCRVAKAIIESVQGQYPNITELENLFEKICDLIRGKRFFLVLDDVWTEDSKKWEPFRDALKCGGQGSRILVTTRKNNVAEMMRSSLTINLEELSPNDCWLMFSKIAFSKEDQCKDLEDLGRQLVSKCKGLPLAIKTLVFPKDETFYKVELVLLWIAQGFIDSEENMEMKAEEYWEELANRSFFQDFEEYYVGISCKMHDIMHDFAQSRTKNECFTFHGEKEFMNVYEVKKRQFCKSARHLSLIVEETFPLELYEVTNLRSLNMEFSSSPHTVLPDLFQHLTCLRTLVLQGESIVKLPDETLSINLCMRLRKLPKGMGNKDDDEGSKLEYLKNLNHLRGTLAIRGLGNVVDVRDAENAQLNKKIHLRSLELHFLVEKNRRRMEAEIDVLVLNALEPHPELERLSILGNPGAKYPNWMMSLTKLKTLGLYFSITLQCLPPLGNLPSLETLTIRWMPNLKKVGVEFLGTESFPKLKSLFFSSLKEWKEWNGIGEMREEEEEADNGITLIRIMQRLHSLTIDNCPKLKWLPNFLRTTPLKELKIRDSPILSERVQREVWPKSQIQNIQIDGMFLQRDDNDSDSASIDSKMDDELMKWLRKMGLNMNQIRMKKWKQTMTRGIRGARQYRAIDMHRKRPIHLMRLGSKSKVLKKTKTLKMKKEEEIWMITLKVVAAGLPKIIDSVTLIGTLMDDDEDNEPGQEINDKDDVVEEDGIEYEADDDEDEEVEADNDEGDSRSSTDCTYSHLRAKRTSPSRPSPAASLATIQSKPIGEAQFILVKIDQQGCSSDNHVLHSDATMLGDDALFNIVNVACHGDQEEIRAGYVSCKLEIAHYDKCSWQFIPPPQKSHISAGSSTNSKSLQLTSEQFLLLLYHQELLLYQFLEIEDAECVNRPFVGKVVLVGGDFQQILPVVRKGRKEDIVYSVCGGEVSEMRKIMKYNKLRKEPGCSWIEVKDEVHTFLGGDMAHPRCKEIYKKNLDLASCDIAIGFVLYNLRVLRNLENTVMVFRKKQCASDGRPAGVGLADGAGEVEGRQSSVSQCSQEFVSP</sequence>
<dbReference type="Gene3D" id="1.10.10.10">
    <property type="entry name" value="Winged helix-like DNA-binding domain superfamily/Winged helix DNA-binding domain"/>
    <property type="match status" value="1"/>
</dbReference>
<feature type="domain" description="R13L1/DRL21-like LRR repeat region" evidence="12">
    <location>
        <begin position="578"/>
        <end position="704"/>
    </location>
</feature>
<comment type="cofactor">
    <cofactor evidence="6">
        <name>Mg(2+)</name>
        <dbReference type="ChEBI" id="CHEBI:18420"/>
    </cofactor>
</comment>
<evidence type="ECO:0000259" key="11">
    <source>
        <dbReference type="Pfam" id="PF23559"/>
    </source>
</evidence>
<organism evidence="13">
    <name type="scientific">Fagus sylvatica</name>
    <name type="common">Beechnut</name>
    <dbReference type="NCBI Taxonomy" id="28930"/>
    <lineage>
        <taxon>Eukaryota</taxon>
        <taxon>Viridiplantae</taxon>
        <taxon>Streptophyta</taxon>
        <taxon>Embryophyta</taxon>
        <taxon>Tracheophyta</taxon>
        <taxon>Spermatophyta</taxon>
        <taxon>Magnoliopsida</taxon>
        <taxon>eudicotyledons</taxon>
        <taxon>Gunneridae</taxon>
        <taxon>Pentapetalae</taxon>
        <taxon>rosids</taxon>
        <taxon>fabids</taxon>
        <taxon>Fagales</taxon>
        <taxon>Fagaceae</taxon>
        <taxon>Fagus</taxon>
    </lineage>
</organism>
<evidence type="ECO:0000256" key="6">
    <source>
        <dbReference type="RuleBase" id="RU363044"/>
    </source>
</evidence>
<keyword evidence="6" id="KW-0233">DNA recombination</keyword>
<comment type="similarity">
    <text evidence="6">Belongs to the helicase family.</text>
</comment>
<proteinExistence type="inferred from homology"/>
<dbReference type="InterPro" id="IPR042197">
    <property type="entry name" value="Apaf_helical"/>
</dbReference>
<evidence type="ECO:0000256" key="1">
    <source>
        <dbReference type="ARBA" id="ARBA00022614"/>
    </source>
</evidence>
<dbReference type="InterPro" id="IPR002182">
    <property type="entry name" value="NB-ARC"/>
</dbReference>
<reference evidence="13" key="1">
    <citation type="submission" date="2018-02" db="EMBL/GenBank/DDBJ databases">
        <authorList>
            <person name="Cohen D.B."/>
            <person name="Kent A.D."/>
        </authorList>
    </citation>
    <scope>NUCLEOTIDE SEQUENCE</scope>
</reference>
<dbReference type="InterPro" id="IPR010285">
    <property type="entry name" value="DNA_helicase_pif1-like_DEAD"/>
</dbReference>
<keyword evidence="6" id="KW-0378">Hydrolase</keyword>
<evidence type="ECO:0000259" key="12">
    <source>
        <dbReference type="Pfam" id="PF25019"/>
    </source>
</evidence>
<keyword evidence="1" id="KW-0433">Leucine-rich repeat</keyword>
<feature type="compositionally biased region" description="Polar residues" evidence="7">
    <location>
        <begin position="1279"/>
        <end position="1293"/>
    </location>
</feature>
<dbReference type="PANTHER" id="PTHR36766:SF45">
    <property type="entry name" value="NB-ARC DOMAIN-CONTAINING PROTEIN"/>
    <property type="match status" value="1"/>
</dbReference>
<evidence type="ECO:0000256" key="3">
    <source>
        <dbReference type="ARBA" id="ARBA00022741"/>
    </source>
</evidence>
<feature type="region of interest" description="Disordered" evidence="7">
    <location>
        <begin position="937"/>
        <end position="1007"/>
    </location>
</feature>
<dbReference type="EC" id="5.6.2.3" evidence="6"/>
<dbReference type="GO" id="GO:0006310">
    <property type="term" value="P:DNA recombination"/>
    <property type="evidence" value="ECO:0007669"/>
    <property type="project" value="UniProtKB-KW"/>
</dbReference>
<dbReference type="Pfam" id="PF25019">
    <property type="entry name" value="LRR_R13L1-DRL21"/>
    <property type="match status" value="1"/>
</dbReference>
<dbReference type="Gene3D" id="3.40.50.300">
    <property type="entry name" value="P-loop containing nucleotide triphosphate hydrolases"/>
    <property type="match status" value="1"/>
</dbReference>
<dbReference type="GO" id="GO:0051707">
    <property type="term" value="P:response to other organism"/>
    <property type="evidence" value="ECO:0007669"/>
    <property type="project" value="UniProtKB-ARBA"/>
</dbReference>
<evidence type="ECO:0000256" key="5">
    <source>
        <dbReference type="ARBA" id="ARBA00022840"/>
    </source>
</evidence>